<reference evidence="1 2" key="2">
    <citation type="journal article" date="2022" name="Mol. Ecol. Resour.">
        <title>The genomes of chicory, endive, great burdock and yacon provide insights into Asteraceae paleo-polyploidization history and plant inulin production.</title>
        <authorList>
            <person name="Fan W."/>
            <person name="Wang S."/>
            <person name="Wang H."/>
            <person name="Wang A."/>
            <person name="Jiang F."/>
            <person name="Liu H."/>
            <person name="Zhao H."/>
            <person name="Xu D."/>
            <person name="Zhang Y."/>
        </authorList>
    </citation>
    <scope>NUCLEOTIDE SEQUENCE [LARGE SCALE GENOMIC DNA]</scope>
    <source>
        <strain evidence="2">cv. Yunnan</strain>
        <tissue evidence="1">Leaves</tissue>
    </source>
</reference>
<dbReference type="Proteomes" id="UP001056120">
    <property type="component" value="Linkage Group LG07"/>
</dbReference>
<organism evidence="1 2">
    <name type="scientific">Smallanthus sonchifolius</name>
    <dbReference type="NCBI Taxonomy" id="185202"/>
    <lineage>
        <taxon>Eukaryota</taxon>
        <taxon>Viridiplantae</taxon>
        <taxon>Streptophyta</taxon>
        <taxon>Embryophyta</taxon>
        <taxon>Tracheophyta</taxon>
        <taxon>Spermatophyta</taxon>
        <taxon>Magnoliopsida</taxon>
        <taxon>eudicotyledons</taxon>
        <taxon>Gunneridae</taxon>
        <taxon>Pentapetalae</taxon>
        <taxon>asterids</taxon>
        <taxon>campanulids</taxon>
        <taxon>Asterales</taxon>
        <taxon>Asteraceae</taxon>
        <taxon>Asteroideae</taxon>
        <taxon>Heliantheae alliance</taxon>
        <taxon>Millerieae</taxon>
        <taxon>Smallanthus</taxon>
    </lineage>
</organism>
<keyword evidence="2" id="KW-1185">Reference proteome</keyword>
<evidence type="ECO:0000313" key="2">
    <source>
        <dbReference type="Proteomes" id="UP001056120"/>
    </source>
</evidence>
<evidence type="ECO:0000313" key="1">
    <source>
        <dbReference type="EMBL" id="KAI3810454.1"/>
    </source>
</evidence>
<name>A0ACB9IR83_9ASTR</name>
<proteinExistence type="predicted"/>
<reference evidence="2" key="1">
    <citation type="journal article" date="2022" name="Mol. Ecol. Resour.">
        <title>The genomes of chicory, endive, great burdock and yacon provide insights into Asteraceae palaeo-polyploidization history and plant inulin production.</title>
        <authorList>
            <person name="Fan W."/>
            <person name="Wang S."/>
            <person name="Wang H."/>
            <person name="Wang A."/>
            <person name="Jiang F."/>
            <person name="Liu H."/>
            <person name="Zhao H."/>
            <person name="Xu D."/>
            <person name="Zhang Y."/>
        </authorList>
    </citation>
    <scope>NUCLEOTIDE SEQUENCE [LARGE SCALE GENOMIC DNA]</scope>
    <source>
        <strain evidence="2">cv. Yunnan</strain>
    </source>
</reference>
<accession>A0ACB9IR83</accession>
<dbReference type="EMBL" id="CM042024">
    <property type="protein sequence ID" value="KAI3810454.1"/>
    <property type="molecule type" value="Genomic_DNA"/>
</dbReference>
<gene>
    <name evidence="1" type="ORF">L1987_20066</name>
</gene>
<sequence>MRNWKWVCTSGTQKERREWNTDVIRRKWWIKEGETRRLRTTVLDKYVARLCHAQARSCRPKLSTHSNTHNQGGVLLTGNDEKISGGSGLRWRESVNGGGGS</sequence>
<protein>
    <submittedName>
        <fullName evidence="1">Uncharacterized protein</fullName>
    </submittedName>
</protein>
<comment type="caution">
    <text evidence="1">The sequence shown here is derived from an EMBL/GenBank/DDBJ whole genome shotgun (WGS) entry which is preliminary data.</text>
</comment>